<dbReference type="AlphaFoldDB" id="A0A087AG87"/>
<keyword evidence="1 8" id="KW-0444">Lipid biosynthesis</keyword>
<evidence type="ECO:0000256" key="8">
    <source>
        <dbReference type="HAMAP-Rule" id="MF_00101"/>
    </source>
</evidence>
<dbReference type="Pfam" id="PF01648">
    <property type="entry name" value="ACPS"/>
    <property type="match status" value="1"/>
</dbReference>
<evidence type="ECO:0000256" key="4">
    <source>
        <dbReference type="ARBA" id="ARBA00022832"/>
    </source>
</evidence>
<feature type="binding site" evidence="8">
    <location>
        <position position="62"/>
    </location>
    <ligand>
        <name>Mg(2+)</name>
        <dbReference type="ChEBI" id="CHEBI:18420"/>
    </ligand>
</feature>
<keyword evidence="11" id="KW-1185">Reference proteome</keyword>
<dbReference type="GO" id="GO:0000287">
    <property type="term" value="F:magnesium ion binding"/>
    <property type="evidence" value="ECO:0007669"/>
    <property type="project" value="UniProtKB-UniRule"/>
</dbReference>
<dbReference type="SUPFAM" id="SSF56214">
    <property type="entry name" value="4'-phosphopantetheinyl transferase"/>
    <property type="match status" value="1"/>
</dbReference>
<comment type="catalytic activity">
    <reaction evidence="8">
        <text>apo-[ACP] + CoA = holo-[ACP] + adenosine 3',5'-bisphosphate + H(+)</text>
        <dbReference type="Rhea" id="RHEA:12068"/>
        <dbReference type="Rhea" id="RHEA-COMP:9685"/>
        <dbReference type="Rhea" id="RHEA-COMP:9690"/>
        <dbReference type="ChEBI" id="CHEBI:15378"/>
        <dbReference type="ChEBI" id="CHEBI:29999"/>
        <dbReference type="ChEBI" id="CHEBI:57287"/>
        <dbReference type="ChEBI" id="CHEBI:58343"/>
        <dbReference type="ChEBI" id="CHEBI:64479"/>
        <dbReference type="EC" id="2.7.8.7"/>
    </reaction>
</comment>
<dbReference type="STRING" id="35760.BCHO_0948"/>
<accession>A0A087AG87</accession>
<evidence type="ECO:0000256" key="3">
    <source>
        <dbReference type="ARBA" id="ARBA00022723"/>
    </source>
</evidence>
<dbReference type="EMBL" id="JGYU01000003">
    <property type="protein sequence ID" value="KFI57787.1"/>
    <property type="molecule type" value="Genomic_DNA"/>
</dbReference>
<evidence type="ECO:0000256" key="5">
    <source>
        <dbReference type="ARBA" id="ARBA00022842"/>
    </source>
</evidence>
<feature type="domain" description="4'-phosphopantetheinyl transferase" evidence="9">
    <location>
        <begin position="5"/>
        <end position="103"/>
    </location>
</feature>
<feature type="binding site" evidence="8">
    <location>
        <position position="9"/>
    </location>
    <ligand>
        <name>Mg(2+)</name>
        <dbReference type="ChEBI" id="CHEBI:18420"/>
    </ligand>
</feature>
<dbReference type="InterPro" id="IPR037143">
    <property type="entry name" value="4-PPantetheinyl_Trfase_dom_sf"/>
</dbReference>
<keyword evidence="3 8" id="KW-0479">Metal-binding</keyword>
<dbReference type="eggNOG" id="COG0736">
    <property type="taxonomic scope" value="Bacteria"/>
</dbReference>
<evidence type="ECO:0000313" key="11">
    <source>
        <dbReference type="Proteomes" id="UP000028995"/>
    </source>
</evidence>
<keyword evidence="6 8" id="KW-0443">Lipid metabolism</keyword>
<dbReference type="GO" id="GO:0006633">
    <property type="term" value="P:fatty acid biosynthetic process"/>
    <property type="evidence" value="ECO:0007669"/>
    <property type="project" value="UniProtKB-UniRule"/>
</dbReference>
<keyword evidence="8" id="KW-0963">Cytoplasm</keyword>
<comment type="similarity">
    <text evidence="8">Belongs to the P-Pant transferase superfamily. AcpS family.</text>
</comment>
<sequence>MTMLGVGHDVVDVRAFEEQLEAPGSHMRALFSARELRQARLRAEQKHDGQAVHLAGRWAAKESVIKAWCEALGTATSPYTLDDTPWAAIEVLSEADGCPRIVLGGDVESRLRKSVGAHVFSDAEPEPDLHWFVSISHDGGIASAVVMLCAQ</sequence>
<reference evidence="10 11" key="1">
    <citation type="submission" date="2014-03" db="EMBL/GenBank/DDBJ databases">
        <title>Genomics of Bifidobacteria.</title>
        <authorList>
            <person name="Ventura M."/>
            <person name="Milani C."/>
            <person name="Lugli G.A."/>
        </authorList>
    </citation>
    <scope>NUCLEOTIDE SEQUENCE [LARGE SCALE GENOMIC DNA]</scope>
    <source>
        <strain evidence="10 11">LMG 10510</strain>
    </source>
</reference>
<dbReference type="InterPro" id="IPR008278">
    <property type="entry name" value="4-PPantetheinyl_Trfase_dom"/>
</dbReference>
<dbReference type="InterPro" id="IPR004568">
    <property type="entry name" value="Ppantetheine-prot_Trfase_dom"/>
</dbReference>
<keyword evidence="2 8" id="KW-0808">Transferase</keyword>
<evidence type="ECO:0000259" key="9">
    <source>
        <dbReference type="Pfam" id="PF01648"/>
    </source>
</evidence>
<dbReference type="GO" id="GO:0005737">
    <property type="term" value="C:cytoplasm"/>
    <property type="evidence" value="ECO:0007669"/>
    <property type="project" value="UniProtKB-SubCell"/>
</dbReference>
<evidence type="ECO:0000256" key="7">
    <source>
        <dbReference type="ARBA" id="ARBA00023160"/>
    </source>
</evidence>
<evidence type="ECO:0000256" key="6">
    <source>
        <dbReference type="ARBA" id="ARBA00023098"/>
    </source>
</evidence>
<dbReference type="NCBIfam" id="TIGR00556">
    <property type="entry name" value="pantethn_trn"/>
    <property type="match status" value="1"/>
</dbReference>
<keyword evidence="7 8" id="KW-0275">Fatty acid biosynthesis</keyword>
<organism evidence="10 11">
    <name type="scientific">Bifidobacterium choerinum</name>
    <dbReference type="NCBI Taxonomy" id="35760"/>
    <lineage>
        <taxon>Bacteria</taxon>
        <taxon>Bacillati</taxon>
        <taxon>Actinomycetota</taxon>
        <taxon>Actinomycetes</taxon>
        <taxon>Bifidobacteriales</taxon>
        <taxon>Bifidobacteriaceae</taxon>
        <taxon>Bifidobacterium</taxon>
    </lineage>
</organism>
<keyword evidence="4 8" id="KW-0276">Fatty acid metabolism</keyword>
<evidence type="ECO:0000256" key="2">
    <source>
        <dbReference type="ARBA" id="ARBA00022679"/>
    </source>
</evidence>
<dbReference type="Proteomes" id="UP000028995">
    <property type="component" value="Unassembled WGS sequence"/>
</dbReference>
<comment type="cofactor">
    <cofactor evidence="8">
        <name>Mg(2+)</name>
        <dbReference type="ChEBI" id="CHEBI:18420"/>
    </cofactor>
</comment>
<dbReference type="Gene3D" id="3.90.470.20">
    <property type="entry name" value="4'-phosphopantetheinyl transferase domain"/>
    <property type="match status" value="1"/>
</dbReference>
<comment type="subcellular location">
    <subcellularLocation>
        <location evidence="8">Cytoplasm</location>
    </subcellularLocation>
</comment>
<evidence type="ECO:0000256" key="1">
    <source>
        <dbReference type="ARBA" id="ARBA00022516"/>
    </source>
</evidence>
<keyword evidence="5 8" id="KW-0460">Magnesium</keyword>
<evidence type="ECO:0000313" key="10">
    <source>
        <dbReference type="EMBL" id="KFI57787.1"/>
    </source>
</evidence>
<dbReference type="InterPro" id="IPR002582">
    <property type="entry name" value="ACPS"/>
</dbReference>
<dbReference type="GO" id="GO:0008897">
    <property type="term" value="F:holo-[acyl-carrier-protein] synthase activity"/>
    <property type="evidence" value="ECO:0007669"/>
    <property type="project" value="UniProtKB-UniRule"/>
</dbReference>
<gene>
    <name evidence="8" type="primary">acpS</name>
    <name evidence="10" type="ORF">BCHO_0948</name>
</gene>
<proteinExistence type="inferred from homology"/>
<comment type="caution">
    <text evidence="10">The sequence shown here is derived from an EMBL/GenBank/DDBJ whole genome shotgun (WGS) entry which is preliminary data.</text>
</comment>
<dbReference type="EC" id="2.7.8.7" evidence="8"/>
<dbReference type="HAMAP" id="MF_00101">
    <property type="entry name" value="AcpS"/>
    <property type="match status" value="1"/>
</dbReference>
<name>A0A087AG87_9BIFI</name>
<comment type="function">
    <text evidence="8">Transfers the 4'-phosphopantetheine moiety from coenzyme A to a Ser of acyl-carrier-protein.</text>
</comment>
<protein>
    <recommendedName>
        <fullName evidence="8">Holo-[acyl-carrier-protein] synthase</fullName>
        <shortName evidence="8">Holo-ACP synthase</shortName>
        <ecNumber evidence="8">2.7.8.7</ecNumber>
    </recommendedName>
    <alternativeName>
        <fullName evidence="8">4'-phosphopantetheinyl transferase AcpS</fullName>
    </alternativeName>
</protein>